<dbReference type="PANTHER" id="PTHR30483:SF37">
    <property type="entry name" value="ABC TRANSPORTER SUBSTRATE-BINDING PROTEIN"/>
    <property type="match status" value="1"/>
</dbReference>
<dbReference type="CDD" id="cd06330">
    <property type="entry name" value="PBP1_As_SBP-like"/>
    <property type="match status" value="1"/>
</dbReference>
<evidence type="ECO:0000313" key="5">
    <source>
        <dbReference type="EMBL" id="PND32097.1"/>
    </source>
</evidence>
<gene>
    <name evidence="5" type="ORF">C1I89_19935</name>
</gene>
<sequence>MARATCRSVTKRSAIQFVGTIRLKKFKSEFSDTISLCPLKSPEPETGKTPSFINLSLIINALNKLPKIKAAHATLTHIPDKLTIRRHDSRKTGSKRNRCRKFPSSLSGRVHPGESLMRLSRKTALATVSALLLCASAAQAQSDRSVRIGISTFLSGAGAVFGVPARDAAELVAADINRQGGIKGAQVKLTFFDENQGVDNTVIEYKRLVESNQVDAMVIGLSSSTCLAVAPVAEQLKMPTLLWDCGTARLFEEQRYDHVYRTADYTPSNNVAAALYLLKDMPQVKTIAGINQDYAFGRDNWAAFKEAVQALRPDVKFVAELFPKLGTADYSTEISRLSALRPDVVFTTLWGGDMNTFVKQSSSRALFRTSRLVAPNGQSSLEQLGKTFPANAIVGMRGDSWAFNPAMRDNAQHRKFVEDFRAKTRAYPSFPAYHMAQALSAVRQALEQRWDGQPATLKTALLQGWDGLQLDDYTGKLAIRADHQAMEGQLYGVSKPAEGQPFLTLSRLALIPPELVSPPVGEKTDDWLRTLKPSLLEQISIPAE</sequence>
<feature type="compositionally biased region" description="Basic residues" evidence="3">
    <location>
        <begin position="88"/>
        <end position="101"/>
    </location>
</feature>
<dbReference type="InterPro" id="IPR028081">
    <property type="entry name" value="Leu-bd"/>
</dbReference>
<evidence type="ECO:0000256" key="2">
    <source>
        <dbReference type="ARBA" id="ARBA00022729"/>
    </source>
</evidence>
<dbReference type="AlphaFoldDB" id="A0A2N8KF70"/>
<dbReference type="PANTHER" id="PTHR30483">
    <property type="entry name" value="LEUCINE-SPECIFIC-BINDING PROTEIN"/>
    <property type="match status" value="1"/>
</dbReference>
<reference evidence="5 6" key="1">
    <citation type="submission" date="2018-01" db="EMBL/GenBank/DDBJ databases">
        <title>The draft genome of an aniline degradation strain ANB-1.</title>
        <authorList>
            <person name="Zhang L."/>
            <person name="Jiang J."/>
        </authorList>
    </citation>
    <scope>NUCLEOTIDE SEQUENCE [LARGE SCALE GENOMIC DNA]</scope>
    <source>
        <strain evidence="5 6">ANB-1</strain>
    </source>
</reference>
<proteinExistence type="inferred from homology"/>
<dbReference type="EMBL" id="POQS01000005">
    <property type="protein sequence ID" value="PND32097.1"/>
    <property type="molecule type" value="Genomic_DNA"/>
</dbReference>
<evidence type="ECO:0000256" key="3">
    <source>
        <dbReference type="SAM" id="MobiDB-lite"/>
    </source>
</evidence>
<dbReference type="InterPro" id="IPR028082">
    <property type="entry name" value="Peripla_BP_I"/>
</dbReference>
<keyword evidence="2" id="KW-0732">Signal</keyword>
<dbReference type="Gene3D" id="3.40.50.2300">
    <property type="match status" value="2"/>
</dbReference>
<dbReference type="Proteomes" id="UP000235994">
    <property type="component" value="Unassembled WGS sequence"/>
</dbReference>
<organism evidence="5 6">
    <name type="scientific">Achromobacter pulmonis</name>
    <dbReference type="NCBI Taxonomy" id="1389932"/>
    <lineage>
        <taxon>Bacteria</taxon>
        <taxon>Pseudomonadati</taxon>
        <taxon>Pseudomonadota</taxon>
        <taxon>Betaproteobacteria</taxon>
        <taxon>Burkholderiales</taxon>
        <taxon>Alcaligenaceae</taxon>
        <taxon>Achromobacter</taxon>
    </lineage>
</organism>
<dbReference type="InterPro" id="IPR051010">
    <property type="entry name" value="BCAA_transport"/>
</dbReference>
<dbReference type="SUPFAM" id="SSF53822">
    <property type="entry name" value="Periplasmic binding protein-like I"/>
    <property type="match status" value="1"/>
</dbReference>
<comment type="similarity">
    <text evidence="1">Belongs to the leucine-binding protein family.</text>
</comment>
<name>A0A2N8KF70_9BURK</name>
<dbReference type="Pfam" id="PF13458">
    <property type="entry name" value="Peripla_BP_6"/>
    <property type="match status" value="1"/>
</dbReference>
<accession>A0A2N8KF70</accession>
<evidence type="ECO:0000256" key="1">
    <source>
        <dbReference type="ARBA" id="ARBA00010062"/>
    </source>
</evidence>
<evidence type="ECO:0000259" key="4">
    <source>
        <dbReference type="Pfam" id="PF13458"/>
    </source>
</evidence>
<protein>
    <submittedName>
        <fullName evidence="5">Branched-chain amino acid ABC transporter substrate-binding protein</fullName>
    </submittedName>
</protein>
<evidence type="ECO:0000313" key="6">
    <source>
        <dbReference type="Proteomes" id="UP000235994"/>
    </source>
</evidence>
<feature type="domain" description="Leucine-binding protein" evidence="4">
    <location>
        <begin position="145"/>
        <end position="491"/>
    </location>
</feature>
<keyword evidence="6" id="KW-1185">Reference proteome</keyword>
<comment type="caution">
    <text evidence="5">The sequence shown here is derived from an EMBL/GenBank/DDBJ whole genome shotgun (WGS) entry which is preliminary data.</text>
</comment>
<feature type="region of interest" description="Disordered" evidence="3">
    <location>
        <begin position="88"/>
        <end position="107"/>
    </location>
</feature>